<feature type="domain" description="C2H2-type" evidence="12">
    <location>
        <begin position="610"/>
        <end position="638"/>
    </location>
</feature>
<feature type="compositionally biased region" description="Basic and acidic residues" evidence="11">
    <location>
        <begin position="265"/>
        <end position="295"/>
    </location>
</feature>
<evidence type="ECO:0000256" key="11">
    <source>
        <dbReference type="SAM" id="MobiDB-lite"/>
    </source>
</evidence>
<reference evidence="13 14" key="1">
    <citation type="submission" date="2024-09" db="EMBL/GenBank/DDBJ databases">
        <title>A chromosome-level genome assembly of Gray's grenadier anchovy, Coilia grayii.</title>
        <authorList>
            <person name="Fu Z."/>
        </authorList>
    </citation>
    <scope>NUCLEOTIDE SEQUENCE [LARGE SCALE GENOMIC DNA]</scope>
    <source>
        <strain evidence="13">G4</strain>
        <tissue evidence="13">Muscle</tissue>
    </source>
</reference>
<organism evidence="13 14">
    <name type="scientific">Coilia grayii</name>
    <name type="common">Gray's grenadier anchovy</name>
    <dbReference type="NCBI Taxonomy" id="363190"/>
    <lineage>
        <taxon>Eukaryota</taxon>
        <taxon>Metazoa</taxon>
        <taxon>Chordata</taxon>
        <taxon>Craniata</taxon>
        <taxon>Vertebrata</taxon>
        <taxon>Euteleostomi</taxon>
        <taxon>Actinopterygii</taxon>
        <taxon>Neopterygii</taxon>
        <taxon>Teleostei</taxon>
        <taxon>Clupei</taxon>
        <taxon>Clupeiformes</taxon>
        <taxon>Clupeoidei</taxon>
        <taxon>Engraulidae</taxon>
        <taxon>Coilinae</taxon>
        <taxon>Coilia</taxon>
    </lineage>
</organism>
<name>A0ABD1K1L9_9TELE</name>
<evidence type="ECO:0000256" key="8">
    <source>
        <dbReference type="ARBA" id="ARBA00023163"/>
    </source>
</evidence>
<keyword evidence="2" id="KW-0479">Metal-binding</keyword>
<keyword evidence="3" id="KW-0677">Repeat</keyword>
<dbReference type="PROSITE" id="PS50157">
    <property type="entry name" value="ZINC_FINGER_C2H2_2"/>
    <property type="match status" value="4"/>
</dbReference>
<feature type="domain" description="C2H2-type" evidence="12">
    <location>
        <begin position="724"/>
        <end position="751"/>
    </location>
</feature>
<dbReference type="Proteomes" id="UP001591681">
    <property type="component" value="Unassembled WGS sequence"/>
</dbReference>
<keyword evidence="4 10" id="KW-0863">Zinc-finger</keyword>
<proteinExistence type="predicted"/>
<keyword evidence="9" id="KW-0539">Nucleus</keyword>
<feature type="compositionally biased region" description="Basic and acidic residues" evidence="11">
    <location>
        <begin position="780"/>
        <end position="793"/>
    </location>
</feature>
<evidence type="ECO:0000259" key="12">
    <source>
        <dbReference type="PROSITE" id="PS50157"/>
    </source>
</evidence>
<feature type="region of interest" description="Disordered" evidence="11">
    <location>
        <begin position="226"/>
        <end position="330"/>
    </location>
</feature>
<dbReference type="PROSITE" id="PS00028">
    <property type="entry name" value="ZINC_FINGER_C2H2_1"/>
    <property type="match status" value="5"/>
</dbReference>
<dbReference type="InterPro" id="IPR013087">
    <property type="entry name" value="Znf_C2H2_type"/>
</dbReference>
<feature type="compositionally biased region" description="Basic and acidic residues" evidence="11">
    <location>
        <begin position="248"/>
        <end position="257"/>
    </location>
</feature>
<evidence type="ECO:0000313" key="13">
    <source>
        <dbReference type="EMBL" id="KAL2092823.1"/>
    </source>
</evidence>
<dbReference type="PANTHER" id="PTHR24381">
    <property type="entry name" value="ZINC FINGER PROTEIN"/>
    <property type="match status" value="1"/>
</dbReference>
<evidence type="ECO:0000256" key="1">
    <source>
        <dbReference type="ARBA" id="ARBA00004123"/>
    </source>
</evidence>
<dbReference type="FunFam" id="3.30.160.60:FF:000710">
    <property type="entry name" value="Zinc finger protein 768"/>
    <property type="match status" value="1"/>
</dbReference>
<feature type="region of interest" description="Disordered" evidence="11">
    <location>
        <begin position="387"/>
        <end position="421"/>
    </location>
</feature>
<protein>
    <recommendedName>
        <fullName evidence="12">C2H2-type domain-containing protein</fullName>
    </recommendedName>
</protein>
<dbReference type="EMBL" id="JBHFQA010000010">
    <property type="protein sequence ID" value="KAL2092823.1"/>
    <property type="molecule type" value="Genomic_DNA"/>
</dbReference>
<evidence type="ECO:0000256" key="9">
    <source>
        <dbReference type="ARBA" id="ARBA00023242"/>
    </source>
</evidence>
<dbReference type="SUPFAM" id="SSF57667">
    <property type="entry name" value="beta-beta-alpha zinc fingers"/>
    <property type="match status" value="3"/>
</dbReference>
<keyword evidence="8" id="KW-0804">Transcription</keyword>
<sequence>MAEPAKRTKKAEEIPLSESRARKRARDRARSTTRVNIGRAFSEWREVRESAACKSDADLALMLLQSFEESDIVARKKKQSRHGSRPLQETEAHRRVGADEVIVRLECLLQLFQRCVECSGECSVSTECQGVLFIATQHCQKCPYIREWTNHPRDQIITDPADNQRVAEQTVILSFGDSDAESAGQEEVSLHGSLVQSEGEEDVYSAQLRPMQSCVAGDCSDTEFVGEDMESSQKGINFADGLDNGSAHGERDGRGEESIPAGEENMVRKIGREKFDSDERELDEKVGEESDKEGESMDQDSNDDDWTPSSEDMEQSDDNDWNPSSACEGEVSAVEAQRKAVVMGLETLLPLAWCSVCQSGHKSSCFAQHHRRLYGCTQCGIKKHWQTDSSDADRESTSSNIQKTTGSSSQESATNISPETCSDQETITCNTHTIANSEYQATTNGSKQWIARDGTQEDASAGSQGVTTCSQGITNCSQGVTSCNDEGGSIDSDILRLKSTCHYATSGSSQEALESNDEEETFYIDGEGRPCDGFSVNNKNGSQDVVSEPLHMENVAVFFNSLRDFKVHAMQHHGIINFRSLCVDCGKFITMVSSVDGEPVHVCEHKLKPIVCPDCGRRFATEIGFQTHNSRIHSEKYMLTCRYCLKMFKSPPAKEEHEENHQEELLKYHCPDCALRFPDRPSWCSHRKTHWPNGRSICEVCNKVFRHASQLIRHQRVHTGLKPFPCKLCDRSFSQPGHLKSHMRLHTGERPFRCQECGQCFNHNVSLKNHTQRHHGTGAEQRKGRGRVREKAR</sequence>
<dbReference type="GO" id="GO:0005634">
    <property type="term" value="C:nucleus"/>
    <property type="evidence" value="ECO:0007669"/>
    <property type="project" value="UniProtKB-SubCell"/>
</dbReference>
<evidence type="ECO:0000256" key="2">
    <source>
        <dbReference type="ARBA" id="ARBA00022723"/>
    </source>
</evidence>
<feature type="region of interest" description="Disordered" evidence="11">
    <location>
        <begin position="1"/>
        <end position="33"/>
    </location>
</feature>
<gene>
    <name evidence="13" type="ORF">ACEWY4_012621</name>
</gene>
<keyword evidence="7" id="KW-0238">DNA-binding</keyword>
<keyword evidence="14" id="KW-1185">Reference proteome</keyword>
<dbReference type="Pfam" id="PF00096">
    <property type="entry name" value="zf-C2H2"/>
    <property type="match status" value="3"/>
</dbReference>
<evidence type="ECO:0000256" key="5">
    <source>
        <dbReference type="ARBA" id="ARBA00022833"/>
    </source>
</evidence>
<feature type="domain" description="C2H2-type" evidence="12">
    <location>
        <begin position="696"/>
        <end position="723"/>
    </location>
</feature>
<dbReference type="SMART" id="SM00355">
    <property type="entry name" value="ZnF_C2H2"/>
    <property type="match status" value="6"/>
</dbReference>
<dbReference type="FunFam" id="3.30.160.60:FF:000912">
    <property type="entry name" value="Zinc finger protein 660"/>
    <property type="match status" value="1"/>
</dbReference>
<accession>A0ABD1K1L9</accession>
<comment type="caution">
    <text evidence="13">The sequence shown here is derived from an EMBL/GenBank/DDBJ whole genome shotgun (WGS) entry which is preliminary data.</text>
</comment>
<evidence type="ECO:0000256" key="4">
    <source>
        <dbReference type="ARBA" id="ARBA00022771"/>
    </source>
</evidence>
<feature type="compositionally biased region" description="Acidic residues" evidence="11">
    <location>
        <begin position="296"/>
        <end position="320"/>
    </location>
</feature>
<keyword evidence="5" id="KW-0862">Zinc</keyword>
<evidence type="ECO:0000256" key="7">
    <source>
        <dbReference type="ARBA" id="ARBA00023125"/>
    </source>
</evidence>
<dbReference type="AlphaFoldDB" id="A0ABD1K1L9"/>
<feature type="region of interest" description="Disordered" evidence="11">
    <location>
        <begin position="768"/>
        <end position="793"/>
    </location>
</feature>
<keyword evidence="6" id="KW-0805">Transcription regulation</keyword>
<feature type="compositionally biased region" description="Polar residues" evidence="11">
    <location>
        <begin position="397"/>
        <end position="421"/>
    </location>
</feature>
<evidence type="ECO:0000256" key="3">
    <source>
        <dbReference type="ARBA" id="ARBA00022737"/>
    </source>
</evidence>
<dbReference type="GO" id="GO:0003677">
    <property type="term" value="F:DNA binding"/>
    <property type="evidence" value="ECO:0007669"/>
    <property type="project" value="UniProtKB-KW"/>
</dbReference>
<evidence type="ECO:0000313" key="14">
    <source>
        <dbReference type="Proteomes" id="UP001591681"/>
    </source>
</evidence>
<dbReference type="Gene3D" id="3.30.160.60">
    <property type="entry name" value="Classic Zinc Finger"/>
    <property type="match status" value="4"/>
</dbReference>
<dbReference type="PANTHER" id="PTHR24381:SF393">
    <property type="entry name" value="CHROMATIN-LINKED ADAPTOR FOR MSL PROTEINS, ISOFORM B"/>
    <property type="match status" value="1"/>
</dbReference>
<feature type="compositionally biased region" description="Basic and acidic residues" evidence="11">
    <location>
        <begin position="1"/>
        <end position="13"/>
    </location>
</feature>
<dbReference type="InterPro" id="IPR036236">
    <property type="entry name" value="Znf_C2H2_sf"/>
</dbReference>
<comment type="subcellular location">
    <subcellularLocation>
        <location evidence="1">Nucleus</location>
    </subcellularLocation>
</comment>
<feature type="domain" description="C2H2-type" evidence="12">
    <location>
        <begin position="752"/>
        <end position="779"/>
    </location>
</feature>
<dbReference type="GO" id="GO:0008270">
    <property type="term" value="F:zinc ion binding"/>
    <property type="evidence" value="ECO:0007669"/>
    <property type="project" value="UniProtKB-KW"/>
</dbReference>
<evidence type="ECO:0000256" key="10">
    <source>
        <dbReference type="PROSITE-ProRule" id="PRU00042"/>
    </source>
</evidence>
<evidence type="ECO:0000256" key="6">
    <source>
        <dbReference type="ARBA" id="ARBA00023015"/>
    </source>
</evidence>
<dbReference type="FunFam" id="3.30.160.60:FF:000149">
    <property type="entry name" value="Zinc finger protein 569"/>
    <property type="match status" value="1"/>
</dbReference>